<evidence type="ECO:0000256" key="16">
    <source>
        <dbReference type="SAM" id="Coils"/>
    </source>
</evidence>
<feature type="compositionally biased region" description="Low complexity" evidence="17">
    <location>
        <begin position="611"/>
        <end position="620"/>
    </location>
</feature>
<proteinExistence type="predicted"/>
<evidence type="ECO:0000256" key="5">
    <source>
        <dbReference type="ARBA" id="ARBA00022692"/>
    </source>
</evidence>
<keyword evidence="6" id="KW-0732">Signal</keyword>
<accession>A0ABR2L2G2</accession>
<evidence type="ECO:0000256" key="2">
    <source>
        <dbReference type="ARBA" id="ARBA00011902"/>
    </source>
</evidence>
<evidence type="ECO:0000259" key="18">
    <source>
        <dbReference type="Pfam" id="PF12810"/>
    </source>
</evidence>
<keyword evidence="9" id="KW-0067">ATP-binding</keyword>
<comment type="caution">
    <text evidence="19">The sequence shown here is derived from an EMBL/GenBank/DDBJ whole genome shotgun (WGS) entry which is preliminary data.</text>
</comment>
<keyword evidence="15" id="KW-0325">Glycoprotein</keyword>
<evidence type="ECO:0000256" key="13">
    <source>
        <dbReference type="ARBA" id="ARBA00023157"/>
    </source>
</evidence>
<organism evidence="19 20">
    <name type="scientific">Tritrichomonas musculus</name>
    <dbReference type="NCBI Taxonomy" id="1915356"/>
    <lineage>
        <taxon>Eukaryota</taxon>
        <taxon>Metamonada</taxon>
        <taxon>Parabasalia</taxon>
        <taxon>Tritrichomonadida</taxon>
        <taxon>Tritrichomonadidae</taxon>
        <taxon>Tritrichomonas</taxon>
    </lineage>
</organism>
<evidence type="ECO:0000256" key="12">
    <source>
        <dbReference type="ARBA" id="ARBA00023137"/>
    </source>
</evidence>
<feature type="compositionally biased region" description="Polar residues" evidence="17">
    <location>
        <begin position="709"/>
        <end position="718"/>
    </location>
</feature>
<keyword evidence="7" id="KW-0547">Nucleotide-binding</keyword>
<keyword evidence="10" id="KW-1133">Transmembrane helix</keyword>
<evidence type="ECO:0000256" key="1">
    <source>
        <dbReference type="ARBA" id="ARBA00004251"/>
    </source>
</evidence>
<keyword evidence="20" id="KW-1185">Reference proteome</keyword>
<feature type="region of interest" description="Disordered" evidence="17">
    <location>
        <begin position="709"/>
        <end position="740"/>
    </location>
</feature>
<sequence>MKNFQNDTEEEEEDFITFQLDSYIIKFHYSNLTKYSKLIRNNYLFPDVKNRLPQELLEFQKQYDINSDNIILFFQLLNEDFVFARQLEYKQCIDLFKISELLQVKKLSLNLFQYIKGHDIDTDFQIQIILHEVKSNKNTENFPIRLNTQIEDFLSTKIADCLQNENFSQLPISMIFRIVEKSDKQHLQNDMLYDFIKKDVNTFYLLFLFLDIKNLSEDRFNEMLHFFNDDNGPFKPFLSYLPSALSCVMKLNDEKKIFKQENDQLRLDLKDAMKQKDDIQNQLENLKQEKSKLMDDFRSIESEKDAIQRELSDVKNEKGKMEQEIIKLPHKLEDAVKQLDELKNCTFEGKIKAKKKSDMILNAEIKLVEKSAKLDTSASKYIISQSSEKKLGESAYEYGEAITSLNQTCLDFSGKPGTYYVRALVVDVKGKSAEFVSNPVTLNGKFLSFAYEGRAAELILAAGRYKLEVWGAKGGDSKGKKIRDSRLGRGGLGGYSAGTVSLQKSTRLFVYVGGQGQASKEADGAETDGAFPDGGGTKTGHCSNNSPVSGTGGGSTSIRLVSDSLYTRVIVAGGGGGAGGNCYFTDDGGFGGGKEGGNSYIEGELAKQGAGTQTGSTPGPEGTGAEGAAGTFGKGATCLYKQRSESGGGGGGGWYGGGGGGNTSSCNPSSGGGGSGWIFTEASFSAWTSGDSSNAKNFQLSSSFYLTDASTKPGSESFPSPEGGNETGHNGDGYAKITPI</sequence>
<evidence type="ECO:0000313" key="19">
    <source>
        <dbReference type="EMBL" id="KAK8897508.1"/>
    </source>
</evidence>
<keyword evidence="13" id="KW-1015">Disulfide bond</keyword>
<feature type="coiled-coil region" evidence="16">
    <location>
        <begin position="248"/>
        <end position="324"/>
    </location>
</feature>
<keyword evidence="8" id="KW-0418">Kinase</keyword>
<feature type="region of interest" description="Disordered" evidence="17">
    <location>
        <begin position="608"/>
        <end position="629"/>
    </location>
</feature>
<keyword evidence="5" id="KW-0812">Transmembrane</keyword>
<evidence type="ECO:0000256" key="6">
    <source>
        <dbReference type="ARBA" id="ARBA00022729"/>
    </source>
</evidence>
<dbReference type="Proteomes" id="UP001470230">
    <property type="component" value="Unassembled WGS sequence"/>
</dbReference>
<dbReference type="InterPro" id="IPR055163">
    <property type="entry name" value="ALK/LTK-like_GRD"/>
</dbReference>
<gene>
    <name evidence="19" type="ORF">M9Y10_015464</name>
</gene>
<name>A0ABR2L2G2_9EUKA</name>
<comment type="subcellular location">
    <subcellularLocation>
        <location evidence="1">Cell membrane</location>
        <topology evidence="1">Single-pass type I membrane protein</topology>
    </subcellularLocation>
</comment>
<evidence type="ECO:0000256" key="7">
    <source>
        <dbReference type="ARBA" id="ARBA00022741"/>
    </source>
</evidence>
<evidence type="ECO:0000256" key="17">
    <source>
        <dbReference type="SAM" id="MobiDB-lite"/>
    </source>
</evidence>
<evidence type="ECO:0000313" key="20">
    <source>
        <dbReference type="Proteomes" id="UP001470230"/>
    </source>
</evidence>
<dbReference type="EMBL" id="JAPFFF010000002">
    <property type="protein sequence ID" value="KAK8897508.1"/>
    <property type="molecule type" value="Genomic_DNA"/>
</dbReference>
<keyword evidence="4" id="KW-0808">Transferase</keyword>
<keyword evidence="3" id="KW-1003">Cell membrane</keyword>
<dbReference type="Pfam" id="PF12810">
    <property type="entry name" value="ALK_LTK_GRD"/>
    <property type="match status" value="1"/>
</dbReference>
<dbReference type="EC" id="2.7.10.1" evidence="2"/>
<feature type="region of interest" description="Disordered" evidence="17">
    <location>
        <begin position="519"/>
        <end position="555"/>
    </location>
</feature>
<evidence type="ECO:0000256" key="9">
    <source>
        <dbReference type="ARBA" id="ARBA00022840"/>
    </source>
</evidence>
<evidence type="ECO:0000256" key="10">
    <source>
        <dbReference type="ARBA" id="ARBA00022989"/>
    </source>
</evidence>
<keyword evidence="14" id="KW-0675">Receptor</keyword>
<evidence type="ECO:0000256" key="15">
    <source>
        <dbReference type="ARBA" id="ARBA00023180"/>
    </source>
</evidence>
<feature type="domain" description="ALK/LTK-like glycine-rich" evidence="18">
    <location>
        <begin position="458"/>
        <end position="739"/>
    </location>
</feature>
<evidence type="ECO:0000256" key="8">
    <source>
        <dbReference type="ARBA" id="ARBA00022777"/>
    </source>
</evidence>
<reference evidence="19 20" key="1">
    <citation type="submission" date="2024-04" db="EMBL/GenBank/DDBJ databases">
        <title>Tritrichomonas musculus Genome.</title>
        <authorList>
            <person name="Alves-Ferreira E."/>
            <person name="Grigg M."/>
            <person name="Lorenzi H."/>
            <person name="Galac M."/>
        </authorList>
    </citation>
    <scope>NUCLEOTIDE SEQUENCE [LARGE SCALE GENOMIC DNA]</scope>
    <source>
        <strain evidence="19 20">EAF2021</strain>
    </source>
</reference>
<evidence type="ECO:0000256" key="4">
    <source>
        <dbReference type="ARBA" id="ARBA00022679"/>
    </source>
</evidence>
<evidence type="ECO:0000256" key="14">
    <source>
        <dbReference type="ARBA" id="ARBA00023170"/>
    </source>
</evidence>
<keyword evidence="16" id="KW-0175">Coiled coil</keyword>
<keyword evidence="12" id="KW-0829">Tyrosine-protein kinase</keyword>
<keyword evidence="11" id="KW-0472">Membrane</keyword>
<protein>
    <recommendedName>
        <fullName evidence="2">receptor protein-tyrosine kinase</fullName>
        <ecNumber evidence="2">2.7.10.1</ecNumber>
    </recommendedName>
</protein>
<evidence type="ECO:0000256" key="11">
    <source>
        <dbReference type="ARBA" id="ARBA00023136"/>
    </source>
</evidence>
<evidence type="ECO:0000256" key="3">
    <source>
        <dbReference type="ARBA" id="ARBA00022475"/>
    </source>
</evidence>